<evidence type="ECO:0000256" key="1">
    <source>
        <dbReference type="SAM" id="MobiDB-lite"/>
    </source>
</evidence>
<comment type="caution">
    <text evidence="2">The sequence shown here is derived from an EMBL/GenBank/DDBJ whole genome shotgun (WGS) entry which is preliminary data.</text>
</comment>
<proteinExistence type="predicted"/>
<accession>A0ABR9IDU7</accession>
<keyword evidence="3" id="KW-1185">Reference proteome</keyword>
<feature type="region of interest" description="Disordered" evidence="1">
    <location>
        <begin position="118"/>
        <end position="185"/>
    </location>
</feature>
<feature type="compositionally biased region" description="Basic and acidic residues" evidence="1">
    <location>
        <begin position="367"/>
        <end position="376"/>
    </location>
</feature>
<sequence>MSYQAVEWAFLHAPIPDDEKGVSPKAATLVAVLAALAHHAEVDGSAAFPSVKRMAGMTHLSERVIPGAVERLRTLGLIKPGREVAKWKKLRADNRPKIWDLQVKRHYQNCAECIRQEERAKERGERDAPRDLNPVHPVGERPEPDAPRGMNGVPERGEPDAPEESLKSPKKSPLDDAPQESEERQKLKTAFAMLCQAYGGLKGPYDDAAREFVRALQEVDAPTLVEAARTYRLELSDPKHRVFLHKWLRQGFWKNQKVAQTGPDLGGYHGAEELPRSLVVDILGPDHWTPPTPPREITDGPHEGLVQYGERQNDLRFQARQEQAWFEMNARAHRGLDPITGEPSSTAKPIRGSSWREPVRDPGTGRAIDRYEEYAA</sequence>
<dbReference type="Proteomes" id="UP000631670">
    <property type="component" value="Unassembled WGS sequence"/>
</dbReference>
<gene>
    <name evidence="2" type="ORF">H4696_008454</name>
</gene>
<name>A0ABR9IDU7_9PSEU</name>
<organism evidence="2 3">
    <name type="scientific">Amycolatopsis lexingtonensis</name>
    <dbReference type="NCBI Taxonomy" id="218822"/>
    <lineage>
        <taxon>Bacteria</taxon>
        <taxon>Bacillati</taxon>
        <taxon>Actinomycetota</taxon>
        <taxon>Actinomycetes</taxon>
        <taxon>Pseudonocardiales</taxon>
        <taxon>Pseudonocardiaceae</taxon>
        <taxon>Amycolatopsis</taxon>
    </lineage>
</organism>
<dbReference type="RefSeq" id="WP_143265184.1">
    <property type="nucleotide sequence ID" value="NZ_JADBEG010000001.1"/>
</dbReference>
<dbReference type="EMBL" id="JADBEG010000001">
    <property type="protein sequence ID" value="MBE1501354.1"/>
    <property type="molecule type" value="Genomic_DNA"/>
</dbReference>
<evidence type="ECO:0000313" key="3">
    <source>
        <dbReference type="Proteomes" id="UP000631670"/>
    </source>
</evidence>
<protein>
    <recommendedName>
        <fullName evidence="4">Helix-turn-helix domain-containing protein</fullName>
    </recommendedName>
</protein>
<reference evidence="2 3" key="1">
    <citation type="submission" date="2020-10" db="EMBL/GenBank/DDBJ databases">
        <title>Sequencing the genomes of 1000 actinobacteria strains.</title>
        <authorList>
            <person name="Klenk H.-P."/>
        </authorList>
    </citation>
    <scope>NUCLEOTIDE SEQUENCE [LARGE SCALE GENOMIC DNA]</scope>
    <source>
        <strain evidence="2 3">DSM 44653</strain>
    </source>
</reference>
<feature type="compositionally biased region" description="Basic and acidic residues" evidence="1">
    <location>
        <begin position="118"/>
        <end position="130"/>
    </location>
</feature>
<feature type="compositionally biased region" description="Basic and acidic residues" evidence="1">
    <location>
        <begin position="155"/>
        <end position="167"/>
    </location>
</feature>
<feature type="region of interest" description="Disordered" evidence="1">
    <location>
        <begin position="336"/>
        <end position="376"/>
    </location>
</feature>
<evidence type="ECO:0008006" key="4">
    <source>
        <dbReference type="Google" id="ProtNLM"/>
    </source>
</evidence>
<evidence type="ECO:0000313" key="2">
    <source>
        <dbReference type="EMBL" id="MBE1501354.1"/>
    </source>
</evidence>